<dbReference type="EMBL" id="NHZQ01000363">
    <property type="protein sequence ID" value="PSK40188.1"/>
    <property type="molecule type" value="Genomic_DNA"/>
</dbReference>
<organism evidence="2 3">
    <name type="scientific">Elsinoe australis</name>
    <dbReference type="NCBI Taxonomy" id="40998"/>
    <lineage>
        <taxon>Eukaryota</taxon>
        <taxon>Fungi</taxon>
        <taxon>Dikarya</taxon>
        <taxon>Ascomycota</taxon>
        <taxon>Pezizomycotina</taxon>
        <taxon>Dothideomycetes</taxon>
        <taxon>Dothideomycetidae</taxon>
        <taxon>Myriangiales</taxon>
        <taxon>Elsinoaceae</taxon>
        <taxon>Elsinoe</taxon>
    </lineage>
</organism>
<evidence type="ECO:0000256" key="1">
    <source>
        <dbReference type="SAM" id="MobiDB-lite"/>
    </source>
</evidence>
<accession>A0A2P7YW41</accession>
<feature type="compositionally biased region" description="Pro residues" evidence="1">
    <location>
        <begin position="63"/>
        <end position="79"/>
    </location>
</feature>
<evidence type="ECO:0000313" key="3">
    <source>
        <dbReference type="Proteomes" id="UP000243723"/>
    </source>
</evidence>
<reference evidence="2 3" key="1">
    <citation type="submission" date="2017-05" db="EMBL/GenBank/DDBJ databases">
        <title>Draft genome sequence of Elsinoe australis.</title>
        <authorList>
            <person name="Cheng Q."/>
        </authorList>
    </citation>
    <scope>NUCLEOTIDE SEQUENCE [LARGE SCALE GENOMIC DNA]</scope>
    <source>
        <strain evidence="2 3">NL1</strain>
    </source>
</reference>
<proteinExistence type="predicted"/>
<feature type="region of interest" description="Disordered" evidence="1">
    <location>
        <begin position="240"/>
        <end position="260"/>
    </location>
</feature>
<dbReference type="STRING" id="40998.A0A2P7YW41"/>
<feature type="compositionally biased region" description="Polar residues" evidence="1">
    <location>
        <begin position="26"/>
        <end position="40"/>
    </location>
</feature>
<comment type="caution">
    <text evidence="2">The sequence shown here is derived from an EMBL/GenBank/DDBJ whole genome shotgun (WGS) entry which is preliminary data.</text>
</comment>
<gene>
    <name evidence="2" type="ORF">B9Z65_8128</name>
</gene>
<feature type="compositionally biased region" description="Acidic residues" evidence="1">
    <location>
        <begin position="1"/>
        <end position="19"/>
    </location>
</feature>
<evidence type="ECO:0000313" key="2">
    <source>
        <dbReference type="EMBL" id="PSK40188.1"/>
    </source>
</evidence>
<name>A0A2P7YW41_9PEZI</name>
<dbReference type="OrthoDB" id="10628054at2759"/>
<keyword evidence="3" id="KW-1185">Reference proteome</keyword>
<dbReference type="AlphaFoldDB" id="A0A2P7YW41"/>
<dbReference type="Proteomes" id="UP000243723">
    <property type="component" value="Unassembled WGS sequence"/>
</dbReference>
<feature type="region of interest" description="Disordered" evidence="1">
    <location>
        <begin position="1"/>
        <end position="151"/>
    </location>
</feature>
<protein>
    <submittedName>
        <fullName evidence="2">Uncharacterized protein</fullName>
    </submittedName>
</protein>
<sequence>MDSSDDVEMNLPADDDAVEGADSKPHSPSQAPHTSSQQSEAPIWLRHQPPPPIYPEKFQPTPYSAPIPFTKPGPSPLNPSPSETSHPPPSKTLTPKKRKTPPTKPSQPSKRPRTPKPAQILALLPPKPRPANAPKSPPKAPVPGDTISAEIPSARQLRETIPLTQSELMMEKKFVLRDNDVDRVRHYNEVEPSYFRQYLPADQKEKERWMRRLYPGREEGGERERGKGIFEFLEEHLGKEERGEKRAGSEGGGSAVGSGRAAAPAGLVSEAAFALAGLSQTKQVVKRPDAVLVRCSLFVGVMLNIQARYGVEVHSIIQRLLPKEASVEELKELGMSDEQATVDKMDQMAISGLLTGDGKGMEEKDWNRVMIGNVLAGKPMPGAQGEVQQMVREWETRYPGLLGWRGSQMLHVDTKRMQVFEQELMKEMGMTPDKARVDAVPTVFMAELEAEAERRAKKTVVFRSLDGKREVLHAGQ</sequence>
<feature type="compositionally biased region" description="Pro residues" evidence="1">
    <location>
        <begin position="125"/>
        <end position="141"/>
    </location>
</feature>